<evidence type="ECO:0000313" key="9">
    <source>
        <dbReference type="Proteomes" id="UP000488506"/>
    </source>
</evidence>
<protein>
    <submittedName>
        <fullName evidence="8">Radical SAM protein</fullName>
    </submittedName>
</protein>
<feature type="domain" description="B12-binding" evidence="6">
    <location>
        <begin position="1"/>
        <end position="126"/>
    </location>
</feature>
<dbReference type="SFLD" id="SFLDG01082">
    <property type="entry name" value="B12-binding_domain_containing"/>
    <property type="match status" value="1"/>
</dbReference>
<dbReference type="InterPro" id="IPR034466">
    <property type="entry name" value="Methyltransferase_Class_B"/>
</dbReference>
<evidence type="ECO:0000259" key="6">
    <source>
        <dbReference type="PROSITE" id="PS51332"/>
    </source>
</evidence>
<dbReference type="SMART" id="SM00729">
    <property type="entry name" value="Elp3"/>
    <property type="match status" value="1"/>
</dbReference>
<dbReference type="GO" id="GO:0031419">
    <property type="term" value="F:cobalamin binding"/>
    <property type="evidence" value="ECO:0007669"/>
    <property type="project" value="InterPro"/>
</dbReference>
<keyword evidence="5" id="KW-0411">Iron-sulfur</keyword>
<dbReference type="CDD" id="cd01335">
    <property type="entry name" value="Radical_SAM"/>
    <property type="match status" value="1"/>
</dbReference>
<reference evidence="8 9" key="1">
    <citation type="submission" date="2019-12" db="EMBL/GenBank/DDBJ databases">
        <authorList>
            <person name="Wolfe R."/>
            <person name="Danczak R."/>
            <person name="Wilkins M."/>
        </authorList>
    </citation>
    <scope>NUCLEOTIDE SEQUENCE [LARGE SCALE GENOMIC DNA]</scope>
    <source>
        <strain evidence="8">X2_MaxBin.013</strain>
    </source>
</reference>
<comment type="cofactor">
    <cofactor evidence="1">
        <name>[4Fe-4S] cluster</name>
        <dbReference type="ChEBI" id="CHEBI:49883"/>
    </cofactor>
</comment>
<comment type="caution">
    <text evidence="8">The sequence shown here is derived from an EMBL/GenBank/DDBJ whole genome shotgun (WGS) entry which is preliminary data.</text>
</comment>
<evidence type="ECO:0000256" key="1">
    <source>
        <dbReference type="ARBA" id="ARBA00001966"/>
    </source>
</evidence>
<dbReference type="SFLD" id="SFLDS00029">
    <property type="entry name" value="Radical_SAM"/>
    <property type="match status" value="1"/>
</dbReference>
<dbReference type="EMBL" id="WPAF01000001">
    <property type="protein sequence ID" value="KAF0135278.1"/>
    <property type="molecule type" value="Genomic_DNA"/>
</dbReference>
<dbReference type="Pfam" id="PF04055">
    <property type="entry name" value="Radical_SAM"/>
    <property type="match status" value="1"/>
</dbReference>
<keyword evidence="2" id="KW-0949">S-adenosyl-L-methionine</keyword>
<dbReference type="InterPro" id="IPR058240">
    <property type="entry name" value="rSAM_sf"/>
</dbReference>
<evidence type="ECO:0000256" key="5">
    <source>
        <dbReference type="ARBA" id="ARBA00023014"/>
    </source>
</evidence>
<dbReference type="InterPro" id="IPR007197">
    <property type="entry name" value="rSAM"/>
</dbReference>
<dbReference type="PROSITE" id="PS51332">
    <property type="entry name" value="B12_BINDING"/>
    <property type="match status" value="1"/>
</dbReference>
<dbReference type="InterPro" id="IPR023404">
    <property type="entry name" value="rSAM_horseshoe"/>
</dbReference>
<accession>A0A833L2H5</accession>
<evidence type="ECO:0000313" key="8">
    <source>
        <dbReference type="EMBL" id="KAF0135278.1"/>
    </source>
</evidence>
<gene>
    <name evidence="8" type="ORF">FD145_104</name>
</gene>
<name>A0A833L2H5_UNCSA</name>
<dbReference type="SFLD" id="SFLDG01123">
    <property type="entry name" value="methyltransferase_(Class_B)"/>
    <property type="match status" value="1"/>
</dbReference>
<dbReference type="InterPro" id="IPR006158">
    <property type="entry name" value="Cobalamin-bd"/>
</dbReference>
<evidence type="ECO:0000256" key="4">
    <source>
        <dbReference type="ARBA" id="ARBA00023004"/>
    </source>
</evidence>
<dbReference type="GO" id="GO:0051539">
    <property type="term" value="F:4 iron, 4 sulfur cluster binding"/>
    <property type="evidence" value="ECO:0007669"/>
    <property type="project" value="UniProtKB-KW"/>
</dbReference>
<dbReference type="Gene3D" id="3.80.30.20">
    <property type="entry name" value="tm_1862 like domain"/>
    <property type="match status" value="1"/>
</dbReference>
<dbReference type="GO" id="GO:0046872">
    <property type="term" value="F:metal ion binding"/>
    <property type="evidence" value="ECO:0007669"/>
    <property type="project" value="UniProtKB-KW"/>
</dbReference>
<dbReference type="GO" id="GO:0003824">
    <property type="term" value="F:catalytic activity"/>
    <property type="evidence" value="ECO:0007669"/>
    <property type="project" value="InterPro"/>
</dbReference>
<dbReference type="Gene3D" id="3.40.50.280">
    <property type="entry name" value="Cobalamin-binding domain"/>
    <property type="match status" value="1"/>
</dbReference>
<evidence type="ECO:0000256" key="3">
    <source>
        <dbReference type="ARBA" id="ARBA00022723"/>
    </source>
</evidence>
<dbReference type="Proteomes" id="UP000488506">
    <property type="component" value="Unassembled WGS sequence"/>
</dbReference>
<dbReference type="PROSITE" id="PS51918">
    <property type="entry name" value="RADICAL_SAM"/>
    <property type="match status" value="1"/>
</dbReference>
<sequence length="525" mass="60868">MKIMFIINDLGVNEPFGPMMLSAIVKQKGHQTTLGVLQQENVEAKIDSWKPDMIAYSMMSVDMADMKKFNDNLRMRKKVFTLLGGPHATLDRSCIDDPNIDAICVGEGDKAILEVVNNLEKGKSLEGIPNIMVSSDSKLELMDFIEDLDALPFMDRDLVYQYPEMAKFGIKGIWASRGCPYPCPYCFNNRFNALYKGKGKIVRRRSVDSIIRETKELVKNYRVAFVRMQDDVFVHKVDDWLKEFAKRWAEEIKIPFYCLLRSETISDEMAYYLKKAGCFSICMSIEAGDDMLRNRMLRRRISKEKLEEAFKIFKKHKINVYANTMLALPFSTLDQDIASVDFAIKVQPDMPNFSIFMPYPGTDLGDYCKQAGIYYADKEDINYGMRNASPLDCFPEKEKNAQYNLCQLAIVAVKFPALRNLIINHLIYWKSNKLFFFTHYFFAITTYGRKIFYFKHTLREYVELIVRTLKHYFYDFLSKSSQDVVGKKGIAGQTIRIQNKNRYDRIIELEKCMEAMAKNTLVNNG</sequence>
<dbReference type="Pfam" id="PF02310">
    <property type="entry name" value="B12-binding"/>
    <property type="match status" value="1"/>
</dbReference>
<feature type="domain" description="Radical SAM core" evidence="7">
    <location>
        <begin position="165"/>
        <end position="404"/>
    </location>
</feature>
<dbReference type="InterPro" id="IPR006638">
    <property type="entry name" value="Elp3/MiaA/NifB-like_rSAM"/>
</dbReference>
<evidence type="ECO:0000259" key="7">
    <source>
        <dbReference type="PROSITE" id="PS51918"/>
    </source>
</evidence>
<dbReference type="PANTHER" id="PTHR43409">
    <property type="entry name" value="ANAEROBIC MAGNESIUM-PROTOPORPHYRIN IX MONOMETHYL ESTER CYCLASE-RELATED"/>
    <property type="match status" value="1"/>
</dbReference>
<keyword evidence="3" id="KW-0479">Metal-binding</keyword>
<evidence type="ECO:0000256" key="2">
    <source>
        <dbReference type="ARBA" id="ARBA00022691"/>
    </source>
</evidence>
<dbReference type="SUPFAM" id="SSF102114">
    <property type="entry name" value="Radical SAM enzymes"/>
    <property type="match status" value="1"/>
</dbReference>
<organism evidence="8 9">
    <name type="scientific">Candidatus Saganbacteria bacterium</name>
    <dbReference type="NCBI Taxonomy" id="2575572"/>
    <lineage>
        <taxon>Bacteria</taxon>
        <taxon>Bacillati</taxon>
        <taxon>Saganbacteria</taxon>
    </lineage>
</organism>
<keyword evidence="4" id="KW-0408">Iron</keyword>
<dbReference type="AlphaFoldDB" id="A0A833L2H5"/>
<proteinExistence type="predicted"/>
<dbReference type="InterPro" id="IPR051198">
    <property type="entry name" value="BchE-like"/>
</dbReference>